<dbReference type="Gene3D" id="3.30.470.20">
    <property type="entry name" value="ATP-grasp fold, B domain"/>
    <property type="match status" value="1"/>
</dbReference>
<accession>A0AAE0BBH8</accession>
<dbReference type="GO" id="GO:0036064">
    <property type="term" value="C:ciliary basal body"/>
    <property type="evidence" value="ECO:0007669"/>
    <property type="project" value="TreeGrafter"/>
</dbReference>
<gene>
    <name evidence="7" type="ORF">CYMTET_56781</name>
</gene>
<comment type="caution">
    <text evidence="7">The sequence shown here is derived from an EMBL/GenBank/DDBJ whole genome shotgun (WGS) entry which is preliminary data.</text>
</comment>
<evidence type="ECO:0000313" key="7">
    <source>
        <dbReference type="EMBL" id="KAK3232889.1"/>
    </source>
</evidence>
<evidence type="ECO:0000256" key="6">
    <source>
        <dbReference type="SAM" id="MobiDB-lite"/>
    </source>
</evidence>
<feature type="region of interest" description="Disordered" evidence="6">
    <location>
        <begin position="106"/>
        <end position="125"/>
    </location>
</feature>
<name>A0AAE0BBH8_9CHLO</name>
<evidence type="ECO:0000256" key="2">
    <source>
        <dbReference type="ARBA" id="ARBA00022741"/>
    </source>
</evidence>
<dbReference type="EMBL" id="LGRX02035859">
    <property type="protein sequence ID" value="KAK3232889.1"/>
    <property type="molecule type" value="Genomic_DNA"/>
</dbReference>
<evidence type="ECO:0000256" key="4">
    <source>
        <dbReference type="ARBA" id="ARBA00041448"/>
    </source>
</evidence>
<dbReference type="GO" id="GO:0005524">
    <property type="term" value="F:ATP binding"/>
    <property type="evidence" value="ECO:0007669"/>
    <property type="project" value="UniProtKB-KW"/>
</dbReference>
<dbReference type="PROSITE" id="PS51221">
    <property type="entry name" value="TTL"/>
    <property type="match status" value="1"/>
</dbReference>
<feature type="region of interest" description="Disordered" evidence="6">
    <location>
        <begin position="267"/>
        <end position="314"/>
    </location>
</feature>
<protein>
    <recommendedName>
        <fullName evidence="4">Tubulin--tyrosine ligase-like protein 5</fullName>
    </recommendedName>
</protein>
<reference evidence="7 8" key="1">
    <citation type="journal article" date="2015" name="Genome Biol. Evol.">
        <title>Comparative Genomics of a Bacterivorous Green Alga Reveals Evolutionary Causalities and Consequences of Phago-Mixotrophic Mode of Nutrition.</title>
        <authorList>
            <person name="Burns J.A."/>
            <person name="Paasch A."/>
            <person name="Narechania A."/>
            <person name="Kim E."/>
        </authorList>
    </citation>
    <scope>NUCLEOTIDE SEQUENCE [LARGE SCALE GENOMIC DNA]</scope>
    <source>
        <strain evidence="7 8">PLY_AMNH</strain>
    </source>
</reference>
<keyword evidence="8" id="KW-1185">Reference proteome</keyword>
<dbReference type="GO" id="GO:0015631">
    <property type="term" value="F:tubulin binding"/>
    <property type="evidence" value="ECO:0007669"/>
    <property type="project" value="TreeGrafter"/>
</dbReference>
<evidence type="ECO:0000256" key="1">
    <source>
        <dbReference type="ARBA" id="ARBA00022598"/>
    </source>
</evidence>
<keyword evidence="3" id="KW-0067">ATP-binding</keyword>
<keyword evidence="2" id="KW-0547">Nucleotide-binding</keyword>
<dbReference type="Proteomes" id="UP001190700">
    <property type="component" value="Unassembled WGS sequence"/>
</dbReference>
<proteinExistence type="predicted"/>
<dbReference type="SUPFAM" id="SSF56059">
    <property type="entry name" value="Glutathione synthetase ATP-binding domain-like"/>
    <property type="match status" value="1"/>
</dbReference>
<evidence type="ECO:0000256" key="5">
    <source>
        <dbReference type="ARBA" id="ARBA00049274"/>
    </source>
</evidence>
<comment type="catalytic activity">
    <reaction evidence="5">
        <text>L-glutamyl-[protein] + L-glutamate + ATP = gamma-L-glutamyl-L-glutamyl-[protein] + ADP + phosphate + H(+)</text>
        <dbReference type="Rhea" id="RHEA:60144"/>
        <dbReference type="Rhea" id="RHEA-COMP:10208"/>
        <dbReference type="Rhea" id="RHEA-COMP:15517"/>
        <dbReference type="ChEBI" id="CHEBI:15378"/>
        <dbReference type="ChEBI" id="CHEBI:29973"/>
        <dbReference type="ChEBI" id="CHEBI:29985"/>
        <dbReference type="ChEBI" id="CHEBI:30616"/>
        <dbReference type="ChEBI" id="CHEBI:43474"/>
        <dbReference type="ChEBI" id="CHEBI:143622"/>
        <dbReference type="ChEBI" id="CHEBI:456216"/>
    </reaction>
    <physiologicalReaction direction="left-to-right" evidence="5">
        <dbReference type="Rhea" id="RHEA:60145"/>
    </physiologicalReaction>
</comment>
<sequence>KAEQGEPLWVLKHAMAYGGAGSQLVTRVLPRMKTEWTGGLAQRYIRSPLLLDGRKFSLRLYVVVVSVEPWEAYLCKQGLVLCCSGEYSASPELVGDLQRHFTNQRINRHHPGGSSPSTTTDAAGRGLADHTHTLQLLEDHFRELGWSFQDTWASLAEAASAVLAAARPLLREAYGDLSATAHSMLRIPKILGLDFMLDDQRQIWLLEVNRFPALEARGSRDGAVKMTVLDAAWQVVLSELSSSDLGYKRGSDDTSCAQLTAAPHLSNADAGTESTDMIGAPASQSKDKCETGARLNPSIEDEAPVQPGSSTSMLEAEEEMGSTQAVEIDTETNGNVINDQTVATVPDKKSDLLLGSRPASLECGADLDASASQYGWIQLQIQLKFENPNRLEVEVRNFHVELFWEGVLADAAAATYPQVTRGTSLGFCEADDVSLDPQSDIAVTALCTVYTTEVLARALEHIYAGAKLTAKGDVTADVHVWNMFAVGIDAKLELHPETGDEAFGNIRYVVLPDGTVVRLPLGYPNVTSYYSQAMQTPPPPFSPNSLTSSQTVDLVISQSASQESPPQKLLQLLPRSENCDGTVDLPLEVPTLTLCDIGSTQEWKIILENKLVLNMDFIFFNQMGFALTIAELDLSIFWPDELESMGEAYLREVKSIPPHTHVELNLRATIRTNLWRVLDKIGDNDFWLDITGTPLISFLNMTLSFQTPRLTVPVVVAKSASRATEDSNLVSAAPTTSTPAPTTGYQNSLAQCPLASCLLGC</sequence>
<organism evidence="7 8">
    <name type="scientific">Cymbomonas tetramitiformis</name>
    <dbReference type="NCBI Taxonomy" id="36881"/>
    <lineage>
        <taxon>Eukaryota</taxon>
        <taxon>Viridiplantae</taxon>
        <taxon>Chlorophyta</taxon>
        <taxon>Pyramimonadophyceae</taxon>
        <taxon>Pyramimonadales</taxon>
        <taxon>Pyramimonadaceae</taxon>
        <taxon>Cymbomonas</taxon>
    </lineage>
</organism>
<evidence type="ECO:0000313" key="8">
    <source>
        <dbReference type="Proteomes" id="UP001190700"/>
    </source>
</evidence>
<dbReference type="GO" id="GO:0070740">
    <property type="term" value="F:tubulin-glutamic acid ligase activity"/>
    <property type="evidence" value="ECO:0007669"/>
    <property type="project" value="TreeGrafter"/>
</dbReference>
<dbReference type="AlphaFoldDB" id="A0AAE0BBH8"/>
<dbReference type="Pfam" id="PF03133">
    <property type="entry name" value="TTL"/>
    <property type="match status" value="1"/>
</dbReference>
<dbReference type="PANTHER" id="PTHR12241:SF145">
    <property type="entry name" value="TUBULIN POLYGLUTAMYLASE TTLL5"/>
    <property type="match status" value="1"/>
</dbReference>
<keyword evidence="1" id="KW-0436">Ligase</keyword>
<evidence type="ECO:0000256" key="3">
    <source>
        <dbReference type="ARBA" id="ARBA00022840"/>
    </source>
</evidence>
<dbReference type="PANTHER" id="PTHR12241">
    <property type="entry name" value="TUBULIN POLYGLUTAMYLASE"/>
    <property type="match status" value="1"/>
</dbReference>
<dbReference type="GO" id="GO:0000226">
    <property type="term" value="P:microtubule cytoskeleton organization"/>
    <property type="evidence" value="ECO:0007669"/>
    <property type="project" value="TreeGrafter"/>
</dbReference>
<dbReference type="InterPro" id="IPR004344">
    <property type="entry name" value="TTL/TTLL_fam"/>
</dbReference>
<feature type="non-terminal residue" evidence="7">
    <location>
        <position position="1"/>
    </location>
</feature>